<dbReference type="Proteomes" id="UP000228930">
    <property type="component" value="Unassembled WGS sequence"/>
</dbReference>
<dbReference type="GO" id="GO:0009424">
    <property type="term" value="C:bacterial-type flagellum hook"/>
    <property type="evidence" value="ECO:0007669"/>
    <property type="project" value="InterPro"/>
</dbReference>
<organism evidence="9 10">
    <name type="scientific">Bradyrhizobium nitroreducens</name>
    <dbReference type="NCBI Taxonomy" id="709803"/>
    <lineage>
        <taxon>Bacteria</taxon>
        <taxon>Pseudomonadati</taxon>
        <taxon>Pseudomonadota</taxon>
        <taxon>Alphaproteobacteria</taxon>
        <taxon>Hyphomicrobiales</taxon>
        <taxon>Nitrobacteraceae</taxon>
        <taxon>Bradyrhizobium</taxon>
    </lineage>
</organism>
<reference evidence="9 10" key="1">
    <citation type="submission" date="2015-06" db="EMBL/GenBank/DDBJ databases">
        <title>Comparative genome analysis of nirS-carrying Bradyrhizobium sp. strains.</title>
        <authorList>
            <person name="Ishii S."/>
            <person name="Jang J."/>
            <person name="Nishizawa T."/>
            <person name="Senoo K."/>
        </authorList>
    </citation>
    <scope>NUCLEOTIDE SEQUENCE [LARGE SCALE GENOMIC DNA]</scope>
    <source>
        <strain evidence="9 10">TSA1</strain>
    </source>
</reference>
<dbReference type="GO" id="GO:0044780">
    <property type="term" value="P:bacterial-type flagellum assembly"/>
    <property type="evidence" value="ECO:0007669"/>
    <property type="project" value="InterPro"/>
</dbReference>
<dbReference type="NCBIfam" id="TIGR02492">
    <property type="entry name" value="flgK_ends"/>
    <property type="match status" value="1"/>
</dbReference>
<accession>A0A2M6U8Q2</accession>
<keyword evidence="9" id="KW-0282">Flagellum</keyword>
<evidence type="ECO:0000313" key="10">
    <source>
        <dbReference type="Proteomes" id="UP000228930"/>
    </source>
</evidence>
<comment type="similarity">
    <text evidence="3">Belongs to the flagella basal body rod proteins family.</text>
</comment>
<keyword evidence="5" id="KW-0964">Secreted</keyword>
<name>A0A2M6U8Q2_9BRAD</name>
<gene>
    <name evidence="9" type="ORF">TSA1_09655</name>
</gene>
<keyword evidence="9" id="KW-0969">Cilium</keyword>
<dbReference type="PANTHER" id="PTHR30033:SF1">
    <property type="entry name" value="FLAGELLAR HOOK-ASSOCIATED PROTEIN 1"/>
    <property type="match status" value="1"/>
</dbReference>
<dbReference type="GO" id="GO:0005198">
    <property type="term" value="F:structural molecule activity"/>
    <property type="evidence" value="ECO:0007669"/>
    <property type="project" value="InterPro"/>
</dbReference>
<dbReference type="RefSeq" id="WP_100176212.1">
    <property type="nucleotide sequence ID" value="NZ_LFJC01000003.1"/>
</dbReference>
<feature type="domain" description="Flagellar basal-body/hook protein C-terminal" evidence="7">
    <location>
        <begin position="575"/>
        <end position="614"/>
    </location>
</feature>
<keyword evidence="6" id="KW-0975">Bacterial flagellum</keyword>
<evidence type="ECO:0000256" key="5">
    <source>
        <dbReference type="ARBA" id="ARBA00022525"/>
    </source>
</evidence>
<evidence type="ECO:0000313" key="9">
    <source>
        <dbReference type="EMBL" id="PIT00990.1"/>
    </source>
</evidence>
<feature type="domain" description="Flagellar hook-associated protein FlgK helical" evidence="8">
    <location>
        <begin position="86"/>
        <end position="315"/>
    </location>
</feature>
<evidence type="ECO:0000256" key="2">
    <source>
        <dbReference type="ARBA" id="ARBA00004613"/>
    </source>
</evidence>
<proteinExistence type="inferred from homology"/>
<evidence type="ECO:0000256" key="3">
    <source>
        <dbReference type="ARBA" id="ARBA00009677"/>
    </source>
</evidence>
<protein>
    <recommendedName>
        <fullName evidence="4">Flagellar hook-associated protein 1</fullName>
    </recommendedName>
</protein>
<dbReference type="AlphaFoldDB" id="A0A2M6U8Q2"/>
<sequence length="615" mass="62509">MLTNAFNTASAGLQATQIAIGIVSQNVGNAGAVGYVKRSVVAVPSGPANSGVAVSTVSRMFDDAALKQLRLEGSRAAYASTMAGTLAQVDKQYGKPGDSTSLDARLNAFTQALQGLASNPASAAIRGSVLNTASNLSRQIQGISNNLQGLRSGLENRLVSEVATASSLLGAIAELNVKAGATLDAAARADILDRRDQQITQLSSYLDVTAMAQRDGTVTLMTGSGVILLDHGAATTLSFDARGTLGQSSAFSTDPSTRGVGTITATMPGGSRIDLGSRGMLQSGSMAAALELRDTLLPQAQRRLDDLAFGLAQSLTDKTTSATQRASGFELKLTDVANVKPGNHITISFGAGAAERNVILVASNLASRPADASQTVDSNARVQTFTIPPAPATALDYANAISSALSAVSPGLAATSTTAGTLTISGAGVQGITATITQPTSVSDVSDTYPQLPLFVDGAGNMLVSGSLDGAPQRVGLSQRLTVNAALTANSSPLAATGGTATSSRAQFLYDALTSAKQTFSSSSGVGGSQVPYSATVASFARDVVAAEGAAAASARTNEEQQNVALTTAQGWFSKGAAVNVDEEMSHLIALQTVYAANARVLTAVREMLDVLLRS</sequence>
<evidence type="ECO:0000259" key="8">
    <source>
        <dbReference type="Pfam" id="PF22638"/>
    </source>
</evidence>
<evidence type="ECO:0000256" key="6">
    <source>
        <dbReference type="ARBA" id="ARBA00023143"/>
    </source>
</evidence>
<comment type="subcellular location">
    <subcellularLocation>
        <location evidence="1">Bacterial flagellum</location>
    </subcellularLocation>
    <subcellularLocation>
        <location evidence="2">Secreted</location>
    </subcellularLocation>
</comment>
<evidence type="ECO:0000259" key="7">
    <source>
        <dbReference type="Pfam" id="PF06429"/>
    </source>
</evidence>
<dbReference type="InterPro" id="IPR010930">
    <property type="entry name" value="Flg_bb/hook_C_dom"/>
</dbReference>
<dbReference type="EMBL" id="LFJC01000003">
    <property type="protein sequence ID" value="PIT00990.1"/>
    <property type="molecule type" value="Genomic_DNA"/>
</dbReference>
<keyword evidence="9" id="KW-0966">Cell projection</keyword>
<dbReference type="SUPFAM" id="SSF64518">
    <property type="entry name" value="Phase 1 flagellin"/>
    <property type="match status" value="1"/>
</dbReference>
<dbReference type="Pfam" id="PF22638">
    <property type="entry name" value="FlgK_D1"/>
    <property type="match status" value="1"/>
</dbReference>
<dbReference type="GO" id="GO:0005576">
    <property type="term" value="C:extracellular region"/>
    <property type="evidence" value="ECO:0007669"/>
    <property type="project" value="UniProtKB-SubCell"/>
</dbReference>
<evidence type="ECO:0000256" key="1">
    <source>
        <dbReference type="ARBA" id="ARBA00004365"/>
    </source>
</evidence>
<keyword evidence="10" id="KW-1185">Reference proteome</keyword>
<dbReference type="InterPro" id="IPR002371">
    <property type="entry name" value="FlgK"/>
</dbReference>
<comment type="caution">
    <text evidence="9">The sequence shown here is derived from an EMBL/GenBank/DDBJ whole genome shotgun (WGS) entry which is preliminary data.</text>
</comment>
<dbReference type="PANTHER" id="PTHR30033">
    <property type="entry name" value="FLAGELLAR HOOK-ASSOCIATED PROTEIN 1"/>
    <property type="match status" value="1"/>
</dbReference>
<dbReference type="Pfam" id="PF06429">
    <property type="entry name" value="Flg_bbr_C"/>
    <property type="match status" value="1"/>
</dbReference>
<dbReference type="InterPro" id="IPR053927">
    <property type="entry name" value="FlgK_helical"/>
</dbReference>
<evidence type="ECO:0000256" key="4">
    <source>
        <dbReference type="ARBA" id="ARBA00016244"/>
    </source>
</evidence>